<name>A4WJP9_PYRAR</name>
<evidence type="ECO:0000256" key="4">
    <source>
        <dbReference type="ARBA" id="ARBA00023136"/>
    </source>
</evidence>
<feature type="transmembrane region" description="Helical" evidence="5">
    <location>
        <begin position="69"/>
        <end position="93"/>
    </location>
</feature>
<dbReference type="AlphaFoldDB" id="A4WJP9"/>
<comment type="subcellular location">
    <subcellularLocation>
        <location evidence="1">Membrane</location>
        <topology evidence="1">Multi-pass membrane protein</topology>
    </subcellularLocation>
</comment>
<dbReference type="HOGENOM" id="CLU_015114_1_3_2"/>
<keyword evidence="3 5" id="KW-1133">Transmembrane helix</keyword>
<feature type="transmembrane region" description="Helical" evidence="5">
    <location>
        <begin position="14"/>
        <end position="35"/>
    </location>
</feature>
<gene>
    <name evidence="6" type="ordered locus">Pars_1038</name>
</gene>
<sequence>MAIYMPIVVAVEPLLYNATLVTAGTLLGVAAGLLGRSGDKSVEFGLGFTGGVMLMASFTSLILPGVEGWGFWQVGAGIAAGVALVHLLNAAVPHEHLIKGYEGPAAMIGKLRKSWLIAMAITIHNIPEGLAVGVATAYSAELGFATALAIAIQDVPEGVAVVMPLLRIGLRTPIVVGVLSAVVEGASVIASGIGASALLALLGVAMGLAGGAMIYVTVAELFPEIYAEGKDKKQPTFGFVAGTLTMLFLDTFYS</sequence>
<dbReference type="PhylomeDB" id="A4WJP9"/>
<feature type="transmembrane region" description="Helical" evidence="5">
    <location>
        <begin position="235"/>
        <end position="253"/>
    </location>
</feature>
<feature type="transmembrane region" description="Helical" evidence="5">
    <location>
        <begin position="114"/>
        <end position="138"/>
    </location>
</feature>
<feature type="transmembrane region" description="Helical" evidence="5">
    <location>
        <begin position="42"/>
        <end position="63"/>
    </location>
</feature>
<dbReference type="Proteomes" id="UP000001567">
    <property type="component" value="Chromosome"/>
</dbReference>
<evidence type="ECO:0000256" key="1">
    <source>
        <dbReference type="ARBA" id="ARBA00004141"/>
    </source>
</evidence>
<evidence type="ECO:0000256" key="5">
    <source>
        <dbReference type="SAM" id="Phobius"/>
    </source>
</evidence>
<evidence type="ECO:0000256" key="2">
    <source>
        <dbReference type="ARBA" id="ARBA00022692"/>
    </source>
</evidence>
<feature type="transmembrane region" description="Helical" evidence="5">
    <location>
        <begin position="173"/>
        <end position="193"/>
    </location>
</feature>
<dbReference type="KEGG" id="pas:Pars_1038"/>
<dbReference type="InterPro" id="IPR003689">
    <property type="entry name" value="ZIP"/>
</dbReference>
<dbReference type="GO" id="GO:0016020">
    <property type="term" value="C:membrane"/>
    <property type="evidence" value="ECO:0007669"/>
    <property type="project" value="UniProtKB-SubCell"/>
</dbReference>
<feature type="transmembrane region" description="Helical" evidence="5">
    <location>
        <begin position="199"/>
        <end position="223"/>
    </location>
</feature>
<dbReference type="GO" id="GO:0005385">
    <property type="term" value="F:zinc ion transmembrane transporter activity"/>
    <property type="evidence" value="ECO:0007669"/>
    <property type="project" value="TreeGrafter"/>
</dbReference>
<accession>A4WJP9</accession>
<dbReference type="PANTHER" id="PTHR11040:SF70">
    <property type="entry name" value="OS05G0316100 PROTEIN"/>
    <property type="match status" value="1"/>
</dbReference>
<keyword evidence="4 5" id="KW-0472">Membrane</keyword>
<keyword evidence="2 5" id="KW-0812">Transmembrane</keyword>
<reference evidence="6 7" key="1">
    <citation type="submission" date="2007-04" db="EMBL/GenBank/DDBJ databases">
        <title>Complete sequence of Pyrobaculum arsenaticum DSM 13514.</title>
        <authorList>
            <consortium name="US DOE Joint Genome Institute"/>
            <person name="Copeland A."/>
            <person name="Lucas S."/>
            <person name="Lapidus A."/>
            <person name="Barry K."/>
            <person name="Glavina del Rio T."/>
            <person name="Dalin E."/>
            <person name="Tice H."/>
            <person name="Pitluck S."/>
            <person name="Chain P."/>
            <person name="Malfatti S."/>
            <person name="Shin M."/>
            <person name="Vergez L."/>
            <person name="Schmutz J."/>
            <person name="Larimer F."/>
            <person name="Land M."/>
            <person name="Hauser L."/>
            <person name="Kyrpides N."/>
            <person name="Mikhailova N."/>
            <person name="Cozen A.E."/>
            <person name="Fitz-Gibbon S.T."/>
            <person name="House C.H."/>
            <person name="Saltikov C."/>
            <person name="Lowe T.M."/>
            <person name="Richardson P."/>
        </authorList>
    </citation>
    <scope>NUCLEOTIDE SEQUENCE [LARGE SCALE GENOMIC DNA]</scope>
    <source>
        <strain evidence="7">ATCC 700994 / DSM 13514 / JCM 11321 / PZ6</strain>
    </source>
</reference>
<dbReference type="PANTHER" id="PTHR11040">
    <property type="entry name" value="ZINC/IRON TRANSPORTER"/>
    <property type="match status" value="1"/>
</dbReference>
<organism evidence="6 7">
    <name type="scientific">Pyrobaculum arsenaticum (strain DSM 13514 / JCM 11321 / PZ6)</name>
    <dbReference type="NCBI Taxonomy" id="340102"/>
    <lineage>
        <taxon>Archaea</taxon>
        <taxon>Thermoproteota</taxon>
        <taxon>Thermoprotei</taxon>
        <taxon>Thermoproteales</taxon>
        <taxon>Thermoproteaceae</taxon>
        <taxon>Pyrobaculum</taxon>
    </lineage>
</organism>
<protein>
    <submittedName>
        <fullName evidence="6">Zinc/iron permease</fullName>
    </submittedName>
</protein>
<evidence type="ECO:0000313" key="6">
    <source>
        <dbReference type="EMBL" id="ABP50616.1"/>
    </source>
</evidence>
<dbReference type="Pfam" id="PF02535">
    <property type="entry name" value="Zip"/>
    <property type="match status" value="1"/>
</dbReference>
<evidence type="ECO:0000313" key="7">
    <source>
        <dbReference type="Proteomes" id="UP000001567"/>
    </source>
</evidence>
<dbReference type="EMBL" id="CP000660">
    <property type="protein sequence ID" value="ABP50616.1"/>
    <property type="molecule type" value="Genomic_DNA"/>
</dbReference>
<proteinExistence type="predicted"/>
<evidence type="ECO:0000256" key="3">
    <source>
        <dbReference type="ARBA" id="ARBA00022989"/>
    </source>
</evidence>
<dbReference type="STRING" id="340102.Pars_1038"/>